<dbReference type="RefSeq" id="WP_184964126.1">
    <property type="nucleotide sequence ID" value="NZ_JACHIN010000005.1"/>
</dbReference>
<dbReference type="SUPFAM" id="SSF53756">
    <property type="entry name" value="UDP-Glycosyltransferase/glycogen phosphorylase"/>
    <property type="match status" value="1"/>
</dbReference>
<reference evidence="1 2" key="1">
    <citation type="submission" date="2020-08" db="EMBL/GenBank/DDBJ databases">
        <title>Genomic Encyclopedia of Type Strains, Phase IV (KMG-IV): sequencing the most valuable type-strain genomes for metagenomic binning, comparative biology and taxonomic classification.</title>
        <authorList>
            <person name="Goeker M."/>
        </authorList>
    </citation>
    <scope>NUCLEOTIDE SEQUENCE [LARGE SCALE GENOMIC DNA]</scope>
    <source>
        <strain evidence="1 2">DSM 45385</strain>
    </source>
</reference>
<comment type="caution">
    <text evidence="1">The sequence shown here is derived from an EMBL/GenBank/DDBJ whole genome shotgun (WGS) entry which is preliminary data.</text>
</comment>
<proteinExistence type="predicted"/>
<evidence type="ECO:0000313" key="1">
    <source>
        <dbReference type="EMBL" id="MBB5078970.1"/>
    </source>
</evidence>
<dbReference type="AlphaFoldDB" id="A0A7W8EFN7"/>
<dbReference type="Pfam" id="PF20471">
    <property type="entry name" value="DUF6716"/>
    <property type="match status" value="1"/>
</dbReference>
<gene>
    <name evidence="1" type="ORF">HNR40_004456</name>
</gene>
<keyword evidence="2" id="KW-1185">Reference proteome</keyword>
<sequence length="393" mass="43132">MRILAVADSDSYLKWASCLLADLPGDWERDLAVVRTPIVPSPLQIAAAVGDRPLPPVLSARSLRRTAQRTRPDAIVVACTGPVVDVLVAEVLDELRPRPVFVTGLPGISVPATDKAWLFRSGCDLFVVHSEREAAEFGEVAGRLGGGGRVGLARLPFLRVQEDGARFEPDVRERDRVVFATQAKVPRDREEREQVLMALAKLAERRPDLDVVVKLRALDGERQTHNERHPYQRLWQELGEPGRLRFAAGSMDEHLAVAAGFVTVSSTAALEAIARDVPSLVLEDFGVSAEMINLVFDGSGLLGTLDDLADGAFREAQGAWRAANYFHPAEAGTWVGLLDELLAGPREPARSLLDGTEHLAARRRARLRVEVPPEVLRIGYRTKRRLSRALRVG</sequence>
<accession>A0A7W8EFN7</accession>
<evidence type="ECO:0000313" key="2">
    <source>
        <dbReference type="Proteomes" id="UP000568380"/>
    </source>
</evidence>
<organism evidence="1 2">
    <name type="scientific">Nonomuraea endophytica</name>
    <dbReference type="NCBI Taxonomy" id="714136"/>
    <lineage>
        <taxon>Bacteria</taxon>
        <taxon>Bacillati</taxon>
        <taxon>Actinomycetota</taxon>
        <taxon>Actinomycetes</taxon>
        <taxon>Streptosporangiales</taxon>
        <taxon>Streptosporangiaceae</taxon>
        <taxon>Nonomuraea</taxon>
    </lineage>
</organism>
<name>A0A7W8EFN7_9ACTN</name>
<dbReference type="EMBL" id="JACHIN010000005">
    <property type="protein sequence ID" value="MBB5078970.1"/>
    <property type="molecule type" value="Genomic_DNA"/>
</dbReference>
<evidence type="ECO:0008006" key="3">
    <source>
        <dbReference type="Google" id="ProtNLM"/>
    </source>
</evidence>
<dbReference type="Proteomes" id="UP000568380">
    <property type="component" value="Unassembled WGS sequence"/>
</dbReference>
<protein>
    <recommendedName>
        <fullName evidence="3">Glycosyltransferase</fullName>
    </recommendedName>
</protein>
<dbReference type="InterPro" id="IPR046561">
    <property type="entry name" value="DUF6716"/>
</dbReference>